<evidence type="ECO:0000313" key="1">
    <source>
        <dbReference type="EMBL" id="CAJ16729.1"/>
    </source>
</evidence>
<proteinExistence type="predicted"/>
<dbReference type="Proteomes" id="UP000008524">
    <property type="component" value="Chromosome 1"/>
</dbReference>
<gene>
    <name evidence="1" type="ORF">TB927.1.5230</name>
</gene>
<accession>Q4GY58</accession>
<dbReference type="PaxDb" id="5691-CAJ16729"/>
<reference evidence="1 2" key="1">
    <citation type="journal article" date="2003" name="Nucleic Acids Res.">
        <title>The DNA sequence of chromosome I of an African trypanosome: gene content, chromosome organisation, recombination and polymorphism.</title>
        <authorList>
            <person name="Hall N."/>
            <person name="Berriman M."/>
            <person name="Lennard N.J."/>
            <person name="Harris B.R."/>
            <person name="Hertz-Fowler C."/>
            <person name="Bart-Delabesse E.N."/>
            <person name="Gerrare C.S."/>
            <person name="Atkin R.J."/>
            <person name="Barron A.J."/>
            <person name="Bowman S."/>
            <person name="Bray-Allen S.P."/>
            <person name="Bringaud F."/>
            <person name="Clark L.N."/>
            <person name="Corton C.H."/>
            <person name="Cronin A."/>
            <person name="Davies R."/>
            <person name="Doggett J."/>
            <person name="Fraser A."/>
            <person name="Gruter E."/>
            <person name="Hall S."/>
            <person name="Harper A.D."/>
            <person name="Kay M.P."/>
            <person name="Leech V."/>
            <person name="Mayes R."/>
            <person name="Price C."/>
            <person name="Quail M.A."/>
            <person name="Rabbinowitch E."/>
            <person name="Reitter C."/>
            <person name="Rutherford K."/>
            <person name="Sasse J."/>
            <person name="Sharp S."/>
            <person name="Shownkeen R."/>
            <person name="Macleod A."/>
            <person name="Taylor S."/>
            <person name="Tweedie A."/>
            <person name="Turner C.M.R."/>
            <person name="Tait A."/>
            <person name="Gull K."/>
            <person name="Barrell B."/>
            <person name="Melville S.E."/>
        </authorList>
    </citation>
    <scope>NUCLEOTIDE SEQUENCE [LARGE SCALE GENOMIC DNA]</scope>
    <source>
        <strain evidence="1 2">927/4 GUTat10.1</strain>
    </source>
</reference>
<sequence>MQKKNGNGLFNTIEFYFPCLIKDVVMLLTVSRLLPCLPLIGFPLLVWKPLTYLLPQKSFALLFHFPYDYAGAIYTRCNIVLLEIMSLLRSISVYPVNEAVE</sequence>
<dbReference type="GeneID" id="4357591"/>
<protein>
    <submittedName>
        <fullName evidence="1">Uncharacterized protein</fullName>
    </submittedName>
</protein>
<dbReference type="KEGG" id="tbr:TB927.1.5230"/>
<name>Q4GY58_TRYB2</name>
<dbReference type="EMBL" id="AL929603">
    <property type="protein sequence ID" value="CAJ16729.1"/>
    <property type="molecule type" value="Genomic_DNA"/>
</dbReference>
<keyword evidence="2" id="KW-1185">Reference proteome</keyword>
<evidence type="ECO:0000313" key="2">
    <source>
        <dbReference type="Proteomes" id="UP000008524"/>
    </source>
</evidence>
<reference evidence="2" key="2">
    <citation type="journal article" date="2005" name="Science">
        <title>The genome of the African trypanosome Trypanosoma brucei.</title>
        <authorList>
            <person name="Berriman M."/>
            <person name="Ghedin E."/>
            <person name="Hertz-Fowler C."/>
            <person name="Blandin G."/>
            <person name="Renauld H."/>
            <person name="Bartholomeu D.C."/>
            <person name="Lennard N.J."/>
            <person name="Caler E."/>
            <person name="Hamlin N.E."/>
            <person name="Haas B."/>
            <person name="Bohme U."/>
            <person name="Hannick L."/>
            <person name="Aslett M.A."/>
            <person name="Shallom J."/>
            <person name="Marcello L."/>
            <person name="Hou L."/>
            <person name="Wickstead B."/>
            <person name="Alsmark U.C."/>
            <person name="Arrowsmith C."/>
            <person name="Atkin R.J."/>
            <person name="Barron A.J."/>
            <person name="Bringaud F."/>
            <person name="Brooks K."/>
            <person name="Carrington M."/>
            <person name="Cherevach I."/>
            <person name="Chillingworth T.J."/>
            <person name="Churcher C."/>
            <person name="Clark L.N."/>
            <person name="Corton C.H."/>
            <person name="Cronin A."/>
            <person name="Davies R.M."/>
            <person name="Doggett J."/>
            <person name="Djikeng A."/>
            <person name="Feldblyum T."/>
            <person name="Field M.C."/>
            <person name="Fraser A."/>
            <person name="Goodhead I."/>
            <person name="Hance Z."/>
            <person name="Harper D."/>
            <person name="Harris B.R."/>
            <person name="Hauser H."/>
            <person name="Hostetler J."/>
            <person name="Ivens A."/>
            <person name="Jagels K."/>
            <person name="Johnson D."/>
            <person name="Johnson J."/>
            <person name="Jones K."/>
            <person name="Kerhornou A.X."/>
            <person name="Koo H."/>
            <person name="Larke N."/>
            <person name="Landfear S."/>
            <person name="Larkin C."/>
            <person name="Leech V."/>
            <person name="Line A."/>
            <person name="Lord A."/>
            <person name="Macleod A."/>
            <person name="Mooney P.J."/>
            <person name="Moule S."/>
            <person name="Martin D.M."/>
            <person name="Morgan G.W."/>
            <person name="Mungall K."/>
            <person name="Norbertczak H."/>
            <person name="Ormond D."/>
            <person name="Pai G."/>
            <person name="Peacock C.S."/>
            <person name="Peterson J."/>
            <person name="Quail M.A."/>
            <person name="Rabbinowitsch E."/>
            <person name="Rajandream M.A."/>
            <person name="Reitter C."/>
            <person name="Salzberg S.L."/>
            <person name="Sanders M."/>
            <person name="Schobel S."/>
            <person name="Sharp S."/>
            <person name="Simmonds M."/>
            <person name="Simpson A.J."/>
            <person name="Tallon L."/>
            <person name="Turner C.M."/>
            <person name="Tait A."/>
            <person name="Tivey A.R."/>
            <person name="Van Aken S."/>
            <person name="Walker D."/>
            <person name="Wanless D."/>
            <person name="Wang S."/>
            <person name="White B."/>
            <person name="White O."/>
            <person name="Whitehead S."/>
            <person name="Woodward J."/>
            <person name="Wortman J."/>
            <person name="Adams M.D."/>
            <person name="Embley T.M."/>
            <person name="Gull K."/>
            <person name="Ullu E."/>
            <person name="Barry J.D."/>
            <person name="Fairlamb A.H."/>
            <person name="Opperdoes F."/>
            <person name="Barrell B.G."/>
            <person name="Donelson J.E."/>
            <person name="Hall N."/>
            <person name="Fraser C.M."/>
            <person name="Melville S.E."/>
            <person name="El-Sayed N.M."/>
        </authorList>
    </citation>
    <scope>NUCLEOTIDE SEQUENCE [LARGE SCALE GENOMIC DNA]</scope>
    <source>
        <strain evidence="2">927/4 GUTat10.1</strain>
    </source>
</reference>
<dbReference type="InParanoid" id="Q4GY58"/>
<organism evidence="1 2">
    <name type="scientific">Trypanosoma brucei brucei (strain 927/4 GUTat10.1)</name>
    <dbReference type="NCBI Taxonomy" id="185431"/>
    <lineage>
        <taxon>Eukaryota</taxon>
        <taxon>Discoba</taxon>
        <taxon>Euglenozoa</taxon>
        <taxon>Kinetoplastea</taxon>
        <taxon>Metakinetoplastina</taxon>
        <taxon>Trypanosomatida</taxon>
        <taxon>Trypanosomatidae</taxon>
        <taxon>Trypanosoma</taxon>
    </lineage>
</organism>
<dbReference type="RefSeq" id="XP_001219213.1">
    <property type="nucleotide sequence ID" value="XM_001219212.1"/>
</dbReference>
<dbReference type="AlphaFoldDB" id="Q4GY58"/>